<dbReference type="SUPFAM" id="SSF55811">
    <property type="entry name" value="Nudix"/>
    <property type="match status" value="1"/>
</dbReference>
<comment type="caution">
    <text evidence="4">The sequence shown here is derived from an EMBL/GenBank/DDBJ whole genome shotgun (WGS) entry which is preliminary data.</text>
</comment>
<dbReference type="PANTHER" id="PTHR43046">
    <property type="entry name" value="GDP-MANNOSE MANNOSYL HYDROLASE"/>
    <property type="match status" value="1"/>
</dbReference>
<dbReference type="Gene3D" id="3.90.79.10">
    <property type="entry name" value="Nucleoside Triphosphate Pyrophosphohydrolase"/>
    <property type="match status" value="1"/>
</dbReference>
<protein>
    <submittedName>
        <fullName evidence="4">NUDIX domain-containing protein</fullName>
    </submittedName>
</protein>
<comment type="cofactor">
    <cofactor evidence="1">
        <name>Mg(2+)</name>
        <dbReference type="ChEBI" id="CHEBI:18420"/>
    </cofactor>
</comment>
<proteinExistence type="predicted"/>
<gene>
    <name evidence="4" type="ORF">GB993_11940</name>
</gene>
<dbReference type="AlphaFoldDB" id="A0A6N9I5D8"/>
<evidence type="ECO:0000313" key="4">
    <source>
        <dbReference type="EMBL" id="MYV18191.1"/>
    </source>
</evidence>
<evidence type="ECO:0000259" key="3">
    <source>
        <dbReference type="Pfam" id="PF00293"/>
    </source>
</evidence>
<sequence length="159" mass="18378">MTEEADDLLFKRDNRTFNVRTSGLLVRDEKALFHHSIDDNGQSYFALVGGKVKFGESSVSAIKREYQEELHLDVLPKRLLWVMEHQFGTPEDMWQQVNFVHLLDSPQLANLPNERFSIGRHTFEWINLKDFPVMPIYPAVIGQSTTLPTAVQYVNDIDD</sequence>
<evidence type="ECO:0000256" key="2">
    <source>
        <dbReference type="ARBA" id="ARBA00022801"/>
    </source>
</evidence>
<dbReference type="InterPro" id="IPR000086">
    <property type="entry name" value="NUDIX_hydrolase_dom"/>
</dbReference>
<dbReference type="PANTHER" id="PTHR43046:SF14">
    <property type="entry name" value="MUTT_NUDIX FAMILY PROTEIN"/>
    <property type="match status" value="1"/>
</dbReference>
<evidence type="ECO:0000313" key="5">
    <source>
        <dbReference type="Proteomes" id="UP000449209"/>
    </source>
</evidence>
<dbReference type="Proteomes" id="UP000449209">
    <property type="component" value="Unassembled WGS sequence"/>
</dbReference>
<accession>A0A6N9I5D8</accession>
<feature type="domain" description="Nudix hydrolase" evidence="3">
    <location>
        <begin position="22"/>
        <end position="131"/>
    </location>
</feature>
<reference evidence="4 5" key="1">
    <citation type="journal article" date="2019" name="Appl. Environ. Microbiol.">
        <title>Genetic determinants of hydroxycinnamic acid metabolism in heterofermentative lactobacilli.</title>
        <authorList>
            <person name="Gaur G."/>
            <person name="Oh J.H."/>
            <person name="Filannino P."/>
            <person name="Gobbetti M."/>
            <person name="van Pijkeren J.P."/>
            <person name="Ganzle M.G."/>
        </authorList>
    </citation>
    <scope>NUCLEOTIDE SEQUENCE [LARGE SCALE GENOMIC DNA]</scope>
    <source>
        <strain evidence="4 5">C5</strain>
    </source>
</reference>
<keyword evidence="2" id="KW-0378">Hydrolase</keyword>
<dbReference type="OrthoDB" id="2143780at2"/>
<organism evidence="4 5">
    <name type="scientific">Furfurilactobacillus milii</name>
    <dbReference type="NCBI Taxonomy" id="2888272"/>
    <lineage>
        <taxon>Bacteria</taxon>
        <taxon>Bacillati</taxon>
        <taxon>Bacillota</taxon>
        <taxon>Bacilli</taxon>
        <taxon>Lactobacillales</taxon>
        <taxon>Lactobacillaceae</taxon>
        <taxon>Furfurilactobacillus</taxon>
    </lineage>
</organism>
<dbReference type="GO" id="GO:0016787">
    <property type="term" value="F:hydrolase activity"/>
    <property type="evidence" value="ECO:0007669"/>
    <property type="project" value="UniProtKB-KW"/>
</dbReference>
<dbReference type="CDD" id="cd04688">
    <property type="entry name" value="NUDIX_Hydrolase"/>
    <property type="match status" value="1"/>
</dbReference>
<dbReference type="InterPro" id="IPR015797">
    <property type="entry name" value="NUDIX_hydrolase-like_dom_sf"/>
</dbReference>
<evidence type="ECO:0000256" key="1">
    <source>
        <dbReference type="ARBA" id="ARBA00001946"/>
    </source>
</evidence>
<dbReference type="Pfam" id="PF00293">
    <property type="entry name" value="NUDIX"/>
    <property type="match status" value="1"/>
</dbReference>
<dbReference type="EMBL" id="WEZQ01000026">
    <property type="protein sequence ID" value="MYV18191.1"/>
    <property type="molecule type" value="Genomic_DNA"/>
</dbReference>
<name>A0A6N9I5D8_9LACO</name>
<dbReference type="RefSeq" id="WP_161004452.1">
    <property type="nucleotide sequence ID" value="NZ_WEZQ01000026.1"/>
</dbReference>